<feature type="compositionally biased region" description="Low complexity" evidence="1">
    <location>
        <begin position="90"/>
        <end position="104"/>
    </location>
</feature>
<evidence type="ECO:0000313" key="3">
    <source>
        <dbReference type="Proteomes" id="UP000324585"/>
    </source>
</evidence>
<keyword evidence="3" id="KW-1185">Reference proteome</keyword>
<dbReference type="AlphaFoldDB" id="A0A5J4Z3C5"/>
<dbReference type="OrthoDB" id="10398110at2759"/>
<name>A0A5J4Z3C5_PORPP</name>
<evidence type="ECO:0008006" key="4">
    <source>
        <dbReference type="Google" id="ProtNLM"/>
    </source>
</evidence>
<proteinExistence type="predicted"/>
<sequence>MNNWISSEQGRLLVLSVTLVLVTLAVITTDALKGLARVDRTAFIVVPVPQKNRLEQERGAFSTAPAQPISKSDEYASFPLPTSWPELEESVAPRSSTSSPSERAGACSSDGGDAVNGPSSDEASPASIQVWYPTAKRCVGTFLLPENSESFGLDHHVMWIREAYIDRRFATQEFKPTPSHTRIVLHVTSHASATMSTETTSARLYDTALSEFVQGIHVESVFSLSHLIAPLTVTRDHDWVVHLMMDPALSSGWDQLMIELKLSGSYAEDSGVGEHIFSYTARFAVGCAADWFAPDIIPPVLNSRGFNTCADATGAAVVTSGGLFGAKLDSGVEAAHYAVRSLLGLAQFDVVGISVRVPHSVSEIEAWCTRANSRPEDGNTKCREGLHKRNVLALSRLKCRIETELTRLGVPSTVFARIVLFPYCRLGTSHKGGEAYGRACELSLYHGQTVALELAYHLFSPHFAWVASADVDEFFAPSYPWSKHVPEAASELFDRIRTHLTDGLYIFPWLNVFDSERNYARVTDSLLHASLPALVDPETQLTNESCYEVNPRPDRRHGKVVAHCKLCGAITVHKLFAVRPNATQAWHLREKGLSFQPKWMTPRFDSILGWRTWHVRSSVRRGFERHCELSNNSQLTDTDDHD</sequence>
<accession>A0A5J4Z3C5</accession>
<protein>
    <recommendedName>
        <fullName evidence="4">Glycosyltransferase family 92 protein</fullName>
    </recommendedName>
</protein>
<dbReference type="EMBL" id="VRMN01000001">
    <property type="protein sequence ID" value="KAA8497795.1"/>
    <property type="molecule type" value="Genomic_DNA"/>
</dbReference>
<comment type="caution">
    <text evidence="2">The sequence shown here is derived from an EMBL/GenBank/DDBJ whole genome shotgun (WGS) entry which is preliminary data.</text>
</comment>
<reference evidence="3" key="1">
    <citation type="journal article" date="2019" name="Nat. Commun.">
        <title>Expansion of phycobilisome linker gene families in mesophilic red algae.</title>
        <authorList>
            <person name="Lee J."/>
            <person name="Kim D."/>
            <person name="Bhattacharya D."/>
            <person name="Yoon H.S."/>
        </authorList>
    </citation>
    <scope>NUCLEOTIDE SEQUENCE [LARGE SCALE GENOMIC DNA]</scope>
    <source>
        <strain evidence="3">CCMP 1328</strain>
    </source>
</reference>
<dbReference type="Proteomes" id="UP000324585">
    <property type="component" value="Unassembled WGS sequence"/>
</dbReference>
<evidence type="ECO:0000256" key="1">
    <source>
        <dbReference type="SAM" id="MobiDB-lite"/>
    </source>
</evidence>
<evidence type="ECO:0000313" key="2">
    <source>
        <dbReference type="EMBL" id="KAA8497795.1"/>
    </source>
</evidence>
<organism evidence="2 3">
    <name type="scientific">Porphyridium purpureum</name>
    <name type="common">Red alga</name>
    <name type="synonym">Porphyridium cruentum</name>
    <dbReference type="NCBI Taxonomy" id="35688"/>
    <lineage>
        <taxon>Eukaryota</taxon>
        <taxon>Rhodophyta</taxon>
        <taxon>Bangiophyceae</taxon>
        <taxon>Porphyridiales</taxon>
        <taxon>Porphyridiaceae</taxon>
        <taxon>Porphyridium</taxon>
    </lineage>
</organism>
<feature type="region of interest" description="Disordered" evidence="1">
    <location>
        <begin position="87"/>
        <end position="123"/>
    </location>
</feature>
<gene>
    <name evidence="2" type="ORF">FVE85_5380</name>
</gene>